<reference evidence="2" key="1">
    <citation type="journal article" date="2015" name="Nature">
        <title>Complex archaea that bridge the gap between prokaryotes and eukaryotes.</title>
        <authorList>
            <person name="Spang A."/>
            <person name="Saw J.H."/>
            <person name="Jorgensen S.L."/>
            <person name="Zaremba-Niedzwiedzka K."/>
            <person name="Martijn J."/>
            <person name="Lind A.E."/>
            <person name="van Eijk R."/>
            <person name="Schleper C."/>
            <person name="Guy L."/>
            <person name="Ettema T.J."/>
        </authorList>
    </citation>
    <scope>NUCLEOTIDE SEQUENCE</scope>
</reference>
<dbReference type="AlphaFoldDB" id="A0A0F9UNF8"/>
<feature type="compositionally biased region" description="Low complexity" evidence="1">
    <location>
        <begin position="26"/>
        <end position="35"/>
    </location>
</feature>
<organism evidence="2">
    <name type="scientific">marine sediment metagenome</name>
    <dbReference type="NCBI Taxonomy" id="412755"/>
    <lineage>
        <taxon>unclassified sequences</taxon>
        <taxon>metagenomes</taxon>
        <taxon>ecological metagenomes</taxon>
    </lineage>
</organism>
<dbReference type="EMBL" id="LAZR01000898">
    <property type="protein sequence ID" value="KKN55148.1"/>
    <property type="molecule type" value="Genomic_DNA"/>
</dbReference>
<gene>
    <name evidence="2" type="ORF">LCGC14_0585200</name>
</gene>
<evidence type="ECO:0000313" key="2">
    <source>
        <dbReference type="EMBL" id="KKN55148.1"/>
    </source>
</evidence>
<comment type="caution">
    <text evidence="2">The sequence shown here is derived from an EMBL/GenBank/DDBJ whole genome shotgun (WGS) entry which is preliminary data.</text>
</comment>
<sequence>MVLPKRPVRGRIPPRFPVSPRERALRAQAQRQRPVSPRERRLRERAQVRSLDTTFRPSRIQTITRRSISNRELLSQGAAAFGTRAQVMVRARTLNKFLGVSDRDLQIVKVEHPQRRTFYLLRRKFALPPR</sequence>
<evidence type="ECO:0000256" key="1">
    <source>
        <dbReference type="SAM" id="MobiDB-lite"/>
    </source>
</evidence>
<accession>A0A0F9UNF8</accession>
<name>A0A0F9UNF8_9ZZZZ</name>
<protein>
    <submittedName>
        <fullName evidence="2">Uncharacterized protein</fullName>
    </submittedName>
</protein>
<feature type="region of interest" description="Disordered" evidence="1">
    <location>
        <begin position="1"/>
        <end position="42"/>
    </location>
</feature>
<proteinExistence type="predicted"/>